<proteinExistence type="predicted"/>
<keyword evidence="2" id="KW-0472">Membrane</keyword>
<dbReference type="Pfam" id="PF12275">
    <property type="entry name" value="DUF3616"/>
    <property type="match status" value="1"/>
</dbReference>
<evidence type="ECO:0000313" key="5">
    <source>
        <dbReference type="Proteomes" id="UP000196778"/>
    </source>
</evidence>
<keyword evidence="2" id="KW-1133">Transmembrane helix</keyword>
<dbReference type="Proteomes" id="UP000196778">
    <property type="component" value="Unassembled WGS sequence"/>
</dbReference>
<evidence type="ECO:0000259" key="3">
    <source>
        <dbReference type="Pfam" id="PF12275"/>
    </source>
</evidence>
<dbReference type="AlphaFoldDB" id="A0A1R4JXY7"/>
<gene>
    <name evidence="4" type="ORF">FM119_10190</name>
</gene>
<evidence type="ECO:0000313" key="4">
    <source>
        <dbReference type="EMBL" id="SJN36917.1"/>
    </source>
</evidence>
<evidence type="ECO:0000256" key="1">
    <source>
        <dbReference type="SAM" id="MobiDB-lite"/>
    </source>
</evidence>
<dbReference type="EMBL" id="FUKR01000056">
    <property type="protein sequence ID" value="SJN36917.1"/>
    <property type="molecule type" value="Genomic_DNA"/>
</dbReference>
<name>A0A1R4JXY7_9MICO</name>
<reference evidence="5" key="1">
    <citation type="submission" date="2017-02" db="EMBL/GenBank/DDBJ databases">
        <authorList>
            <person name="Dridi B."/>
        </authorList>
    </citation>
    <scope>NUCLEOTIDE SEQUENCE [LARGE SCALE GENOMIC DNA]</scope>
    <source>
        <strain evidence="5">EB411</strain>
    </source>
</reference>
<keyword evidence="2" id="KW-0812">Transmembrane</keyword>
<feature type="compositionally biased region" description="Gly residues" evidence="1">
    <location>
        <begin position="805"/>
        <end position="822"/>
    </location>
</feature>
<feature type="transmembrane region" description="Helical" evidence="2">
    <location>
        <begin position="879"/>
        <end position="899"/>
    </location>
</feature>
<sequence length="908" mass="89380">MDRLAVSVVGDGTGLAKTAAPVSIRLTDGTGERTGSVTLPTTGSGDGSHALTLGGTADQQGALQQSADHSVVTLGGYDAAPGSAAPNTTAAPAVPRVVGSVDAAGTVDVSTSLADAFSLRHIRGAVSVDGSGFLVAGHGGDAAASKAGVVWAPRGSSLPTPLVSGSDALNNARVPVIADGSVYVSSDRSGHAGVNLVGALDPSGTVPSPGFTLVAAAPAGAEVAHDFAFVDDELYVGYTEGSAAGIVKYVDSGSGYRAVGSYPGAFWGLTARAAGDDTVVYAVKGSEQGNSLVRLLDTGDDTLRASETVISVAEQGTAYRGVAFAPGYDPVDTPLDPEPVAPELSWTARVAGGAGGALGAVLGGDANPVARGTVTDADGREVRLTASSSDQEVVADDAIEVRRDGDAFTLAATPSAAGSATITVTASAGEGEQSASRGLALDYRVLDTPADASATVQFGMSDASAAVDVGDGHLLVADDDSNELRLFGPDGGEAVAEFDLDAAVPPLQSGEAHDLEAQARVGDTVYWVGSLGNSRSGKIRPDRDVVIRTELDGSGAATTAEVTGFAHGLRDALVDWDHAGLHGLGADRFGFAAATEEGSSAEGPRSLNVEGAAIAPDGTTLWLGFRSPLVPGTARSASAADERALIVPVADVDDVVSGAEAVVGEPILIDLGGRAIRDMVRADDDGYLILAGSADDAGDFAVFTWTGDPAQAPVRSTAPLGLEGWEGSYEAAVGVSSTADGQRIRVLQDDGTVPLYGDGTAAQDLGSTELKAFVAHDYVLSTGTGEPGGSDSDGAGAGADVDGTGTSGSEGSGTSDGTGTSGAEGTDGAADGSADVTSDDGADSSGAAPGTGGTDDDATNGAEAASPASALATTGTASGGALALAALLMAAGVLALGSLSARRSRPRG</sequence>
<feature type="compositionally biased region" description="Low complexity" evidence="1">
    <location>
        <begin position="789"/>
        <end position="804"/>
    </location>
</feature>
<organism evidence="4 5">
    <name type="scientific">Mycetocola reblochoni REB411</name>
    <dbReference type="NCBI Taxonomy" id="1255698"/>
    <lineage>
        <taxon>Bacteria</taxon>
        <taxon>Bacillati</taxon>
        <taxon>Actinomycetota</taxon>
        <taxon>Actinomycetes</taxon>
        <taxon>Micrococcales</taxon>
        <taxon>Microbacteriaceae</taxon>
        <taxon>Mycetocola</taxon>
    </lineage>
</organism>
<feature type="region of interest" description="Disordered" evidence="1">
    <location>
        <begin position="784"/>
        <end position="873"/>
    </location>
</feature>
<dbReference type="InterPro" id="IPR022060">
    <property type="entry name" value="DUF3616"/>
</dbReference>
<accession>A0A1R4JXY7</accession>
<feature type="domain" description="DUF3616" evidence="3">
    <location>
        <begin position="607"/>
        <end position="708"/>
    </location>
</feature>
<feature type="compositionally biased region" description="Low complexity" evidence="1">
    <location>
        <begin position="859"/>
        <end position="873"/>
    </location>
</feature>
<feature type="compositionally biased region" description="Low complexity" evidence="1">
    <location>
        <begin position="823"/>
        <end position="836"/>
    </location>
</feature>
<protein>
    <recommendedName>
        <fullName evidence="3">DUF3616 domain-containing protein</fullName>
    </recommendedName>
</protein>
<keyword evidence="5" id="KW-1185">Reference proteome</keyword>
<evidence type="ECO:0000256" key="2">
    <source>
        <dbReference type="SAM" id="Phobius"/>
    </source>
</evidence>